<evidence type="ECO:0000256" key="1">
    <source>
        <dbReference type="PIRSR" id="PIRSR607822-1"/>
    </source>
</evidence>
<gene>
    <name evidence="2" type="ORF">E6K80_04580</name>
</gene>
<name>A0A538U7B6_UNCEI</name>
<dbReference type="SMART" id="SM01260">
    <property type="entry name" value="LANC_like"/>
    <property type="match status" value="1"/>
</dbReference>
<dbReference type="GO" id="GO:0046872">
    <property type="term" value="F:metal ion binding"/>
    <property type="evidence" value="ECO:0007669"/>
    <property type="project" value="UniProtKB-KW"/>
</dbReference>
<dbReference type="InterPro" id="IPR033889">
    <property type="entry name" value="LanC"/>
</dbReference>
<proteinExistence type="predicted"/>
<feature type="non-terminal residue" evidence="2">
    <location>
        <position position="1"/>
    </location>
</feature>
<evidence type="ECO:0000313" key="3">
    <source>
        <dbReference type="Proteomes" id="UP000319836"/>
    </source>
</evidence>
<reference evidence="2 3" key="1">
    <citation type="journal article" date="2019" name="Nat. Microbiol.">
        <title>Mediterranean grassland soil C-N compound turnover is dependent on rainfall and depth, and is mediated by genomically divergent microorganisms.</title>
        <authorList>
            <person name="Diamond S."/>
            <person name="Andeer P.F."/>
            <person name="Li Z."/>
            <person name="Crits-Christoph A."/>
            <person name="Burstein D."/>
            <person name="Anantharaman K."/>
            <person name="Lane K.R."/>
            <person name="Thomas B.C."/>
            <person name="Pan C."/>
            <person name="Northen T.R."/>
            <person name="Banfield J.F."/>
        </authorList>
    </citation>
    <scope>NUCLEOTIDE SEQUENCE [LARGE SCALE GENOMIC DNA]</scope>
    <source>
        <strain evidence="2">WS_10</strain>
    </source>
</reference>
<feature type="binding site" evidence="1">
    <location>
        <position position="327"/>
    </location>
    <ligand>
        <name>Zn(2+)</name>
        <dbReference type="ChEBI" id="CHEBI:29105"/>
    </ligand>
</feature>
<dbReference type="EMBL" id="VBPA01000103">
    <property type="protein sequence ID" value="TMQ71768.1"/>
    <property type="molecule type" value="Genomic_DNA"/>
</dbReference>
<sequence>SAPRSRAAPWRPIAENGLGAQAAATLDVLARALAHPRRAWAPESTPPERRAALDASLADGAAGQALLLAHLARLGLDSPTVADVERSLDRARAAAARLPMTPALFGGFTGIAWAIEHARGRPGEPSAGDPLHDIDEVLTRALEAEALRHFDLVSGITGVGVYALERLPRPSARECLVRVIARLEARAEPVARGRLWRTPAASMTRGHGPFDLGVAHGAAGPIALLAAAHAWGIEARVLLDDAIRALLDQRLPSDAVGRFPTSTGPGAAPGPARLAWCSGDPGIAMALIAAGRAVGAPSWIEEGLAAARAAATRADASSGVRDASVCHGAAGIVLAFQRLHHLTGEPLFAATTRRWLARVLAQRRPDGGCEGFSACVPQDAGDPLWIADAGLLRGAAGIALTLLAATRPLEPTWDRALLLSARSPDA</sequence>
<dbReference type="PRINTS" id="PR01955">
    <property type="entry name" value="LANCFRANKIA"/>
</dbReference>
<protein>
    <recommendedName>
        <fullName evidence="4">Lanthionine biosynthesis cyclase LanC</fullName>
    </recommendedName>
</protein>
<keyword evidence="1" id="KW-0479">Metal-binding</keyword>
<keyword evidence="1" id="KW-0862">Zinc</keyword>
<dbReference type="Gene3D" id="1.50.10.20">
    <property type="match status" value="1"/>
</dbReference>
<dbReference type="CDD" id="cd04793">
    <property type="entry name" value="LanC"/>
    <property type="match status" value="1"/>
</dbReference>
<comment type="caution">
    <text evidence="2">The sequence shown here is derived from an EMBL/GenBank/DDBJ whole genome shotgun (WGS) entry which is preliminary data.</text>
</comment>
<dbReference type="GO" id="GO:0031179">
    <property type="term" value="P:peptide modification"/>
    <property type="evidence" value="ECO:0007669"/>
    <property type="project" value="InterPro"/>
</dbReference>
<dbReference type="PRINTS" id="PR01950">
    <property type="entry name" value="LANCSUPER"/>
</dbReference>
<dbReference type="InterPro" id="IPR007822">
    <property type="entry name" value="LANC-like"/>
</dbReference>
<dbReference type="Pfam" id="PF05147">
    <property type="entry name" value="LANC_like"/>
    <property type="match status" value="1"/>
</dbReference>
<dbReference type="Proteomes" id="UP000319836">
    <property type="component" value="Unassembled WGS sequence"/>
</dbReference>
<evidence type="ECO:0008006" key="4">
    <source>
        <dbReference type="Google" id="ProtNLM"/>
    </source>
</evidence>
<dbReference type="AlphaFoldDB" id="A0A538U7B6"/>
<feature type="binding site" evidence="1">
    <location>
        <position position="326"/>
    </location>
    <ligand>
        <name>Zn(2+)</name>
        <dbReference type="ChEBI" id="CHEBI:29105"/>
    </ligand>
</feature>
<evidence type="ECO:0000313" key="2">
    <source>
        <dbReference type="EMBL" id="TMQ71768.1"/>
    </source>
</evidence>
<accession>A0A538U7B6</accession>
<dbReference type="SUPFAM" id="SSF158745">
    <property type="entry name" value="LanC-like"/>
    <property type="match status" value="1"/>
</dbReference>
<organism evidence="2 3">
    <name type="scientific">Eiseniibacteriota bacterium</name>
    <dbReference type="NCBI Taxonomy" id="2212470"/>
    <lineage>
        <taxon>Bacteria</taxon>
        <taxon>Candidatus Eiseniibacteriota</taxon>
    </lineage>
</organism>
<feature type="binding site" evidence="1">
    <location>
        <position position="277"/>
    </location>
    <ligand>
        <name>Zn(2+)</name>
        <dbReference type="ChEBI" id="CHEBI:29105"/>
    </ligand>
</feature>